<evidence type="ECO:0000313" key="3">
    <source>
        <dbReference type="Proteomes" id="UP001302126"/>
    </source>
</evidence>
<sequence length="553" mass="61517">MRGPSDEDLERWVWEEKEPTAIRLFHTFQATKDKKHLDAAIQEAQSAVECPPSKGTKIKPSLLNLLGILLLTRYQLRQQQIGDGSGDEDAKRALGFIQRALEEFLLFEPANTTGGDRKADVKGEAPAKKTDSQDENDAKNKELRGYVTNYCAALQMTYNHAGQDEDLEAGIAFLKSLKPYVGNPWSLDTLIMELYALGWEKSRNKQFLGLAISTAESVRHEVSVFRSRPAEVKPEEETKADALVEKHTDEEKEKEALDIEMEVLNHLGGLYIARFDAVSTDTNSAGQEEAIEKAIATCQEFANLSLAQELVSREDKGKALHNLSLALLKRSQLAKTRNPNTAMADLERAYDLLQQALVWFPKDDNYRLRLYQGLKILLGEFHHHGKGLPPLTHLGALDTPRSVKGLLPEGASKDERATWIFGVAGLFEEQFICLLPKELGEGKEEEDIPPDDLERAIVGTMLAMDATNPAHPDWGKMETTLRRRYRMWSEHTGKCPEGEVTHLGFSDGGQWIPTEVMAEMGMGDSLKATVAFVYGGDDVVDGVEGVEDVEISG</sequence>
<name>A0AAN7ALH2_9PEZI</name>
<evidence type="ECO:0000256" key="1">
    <source>
        <dbReference type="SAM" id="MobiDB-lite"/>
    </source>
</evidence>
<feature type="compositionally biased region" description="Basic and acidic residues" evidence="1">
    <location>
        <begin position="115"/>
        <end position="140"/>
    </location>
</feature>
<evidence type="ECO:0000313" key="2">
    <source>
        <dbReference type="EMBL" id="KAK4189805.1"/>
    </source>
</evidence>
<dbReference type="EMBL" id="MU864371">
    <property type="protein sequence ID" value="KAK4189805.1"/>
    <property type="molecule type" value="Genomic_DNA"/>
</dbReference>
<keyword evidence="3" id="KW-1185">Reference proteome</keyword>
<organism evidence="2 3">
    <name type="scientific">Podospora australis</name>
    <dbReference type="NCBI Taxonomy" id="1536484"/>
    <lineage>
        <taxon>Eukaryota</taxon>
        <taxon>Fungi</taxon>
        <taxon>Dikarya</taxon>
        <taxon>Ascomycota</taxon>
        <taxon>Pezizomycotina</taxon>
        <taxon>Sordariomycetes</taxon>
        <taxon>Sordariomycetidae</taxon>
        <taxon>Sordariales</taxon>
        <taxon>Podosporaceae</taxon>
        <taxon>Podospora</taxon>
    </lineage>
</organism>
<gene>
    <name evidence="2" type="ORF">QBC35DRAFT_491821</name>
</gene>
<dbReference type="AlphaFoldDB" id="A0AAN7ALH2"/>
<feature type="region of interest" description="Disordered" evidence="1">
    <location>
        <begin position="112"/>
        <end position="140"/>
    </location>
</feature>
<reference evidence="2" key="1">
    <citation type="journal article" date="2023" name="Mol. Phylogenet. Evol.">
        <title>Genome-scale phylogeny and comparative genomics of the fungal order Sordariales.</title>
        <authorList>
            <person name="Hensen N."/>
            <person name="Bonometti L."/>
            <person name="Westerberg I."/>
            <person name="Brannstrom I.O."/>
            <person name="Guillou S."/>
            <person name="Cros-Aarteil S."/>
            <person name="Calhoun S."/>
            <person name="Haridas S."/>
            <person name="Kuo A."/>
            <person name="Mondo S."/>
            <person name="Pangilinan J."/>
            <person name="Riley R."/>
            <person name="LaButti K."/>
            <person name="Andreopoulos B."/>
            <person name="Lipzen A."/>
            <person name="Chen C."/>
            <person name="Yan M."/>
            <person name="Daum C."/>
            <person name="Ng V."/>
            <person name="Clum A."/>
            <person name="Steindorff A."/>
            <person name="Ohm R.A."/>
            <person name="Martin F."/>
            <person name="Silar P."/>
            <person name="Natvig D.O."/>
            <person name="Lalanne C."/>
            <person name="Gautier V."/>
            <person name="Ament-Velasquez S.L."/>
            <person name="Kruys A."/>
            <person name="Hutchinson M.I."/>
            <person name="Powell A.J."/>
            <person name="Barry K."/>
            <person name="Miller A.N."/>
            <person name="Grigoriev I.V."/>
            <person name="Debuchy R."/>
            <person name="Gladieux P."/>
            <person name="Hiltunen Thoren M."/>
            <person name="Johannesson H."/>
        </authorList>
    </citation>
    <scope>NUCLEOTIDE SEQUENCE</scope>
    <source>
        <strain evidence="2">PSN309</strain>
    </source>
</reference>
<reference evidence="2" key="2">
    <citation type="submission" date="2023-05" db="EMBL/GenBank/DDBJ databases">
        <authorList>
            <consortium name="Lawrence Berkeley National Laboratory"/>
            <person name="Steindorff A."/>
            <person name="Hensen N."/>
            <person name="Bonometti L."/>
            <person name="Westerberg I."/>
            <person name="Brannstrom I.O."/>
            <person name="Guillou S."/>
            <person name="Cros-Aarteil S."/>
            <person name="Calhoun S."/>
            <person name="Haridas S."/>
            <person name="Kuo A."/>
            <person name="Mondo S."/>
            <person name="Pangilinan J."/>
            <person name="Riley R."/>
            <person name="Labutti K."/>
            <person name="Andreopoulos B."/>
            <person name="Lipzen A."/>
            <person name="Chen C."/>
            <person name="Yanf M."/>
            <person name="Daum C."/>
            <person name="Ng V."/>
            <person name="Clum A."/>
            <person name="Ohm R."/>
            <person name="Martin F."/>
            <person name="Silar P."/>
            <person name="Natvig D."/>
            <person name="Lalanne C."/>
            <person name="Gautier V."/>
            <person name="Ament-Velasquez S.L."/>
            <person name="Kruys A."/>
            <person name="Hutchinson M.I."/>
            <person name="Powell A.J."/>
            <person name="Barry K."/>
            <person name="Miller A.N."/>
            <person name="Grigoriev I.V."/>
            <person name="Debuchy R."/>
            <person name="Gladieux P."/>
            <person name="Thoren M.H."/>
            <person name="Johannesson H."/>
        </authorList>
    </citation>
    <scope>NUCLEOTIDE SEQUENCE</scope>
    <source>
        <strain evidence="2">PSN309</strain>
    </source>
</reference>
<dbReference type="Proteomes" id="UP001302126">
    <property type="component" value="Unassembled WGS sequence"/>
</dbReference>
<proteinExistence type="predicted"/>
<protein>
    <submittedName>
        <fullName evidence="2">Uncharacterized protein</fullName>
    </submittedName>
</protein>
<comment type="caution">
    <text evidence="2">The sequence shown here is derived from an EMBL/GenBank/DDBJ whole genome shotgun (WGS) entry which is preliminary data.</text>
</comment>
<accession>A0AAN7ALH2</accession>